<name>A0ACA9MTD4_9GLOM</name>
<dbReference type="EMBL" id="CAJVPT010014403">
    <property type="protein sequence ID" value="CAG8603793.1"/>
    <property type="molecule type" value="Genomic_DNA"/>
</dbReference>
<gene>
    <name evidence="1" type="ORF">ACOLOM_LOCUS6770</name>
</gene>
<dbReference type="Proteomes" id="UP000789525">
    <property type="component" value="Unassembled WGS sequence"/>
</dbReference>
<protein>
    <submittedName>
        <fullName evidence="1">10226_t:CDS:1</fullName>
    </submittedName>
</protein>
<keyword evidence="2" id="KW-1185">Reference proteome</keyword>
<evidence type="ECO:0000313" key="2">
    <source>
        <dbReference type="Proteomes" id="UP000789525"/>
    </source>
</evidence>
<comment type="caution">
    <text evidence="1">The sequence shown here is derived from an EMBL/GenBank/DDBJ whole genome shotgun (WGS) entry which is preliminary data.</text>
</comment>
<accession>A0ACA9MTD4</accession>
<organism evidence="1 2">
    <name type="scientific">Acaulospora colombiana</name>
    <dbReference type="NCBI Taxonomy" id="27376"/>
    <lineage>
        <taxon>Eukaryota</taxon>
        <taxon>Fungi</taxon>
        <taxon>Fungi incertae sedis</taxon>
        <taxon>Mucoromycota</taxon>
        <taxon>Glomeromycotina</taxon>
        <taxon>Glomeromycetes</taxon>
        <taxon>Diversisporales</taxon>
        <taxon>Acaulosporaceae</taxon>
        <taxon>Acaulospora</taxon>
    </lineage>
</organism>
<reference evidence="1" key="1">
    <citation type="submission" date="2021-06" db="EMBL/GenBank/DDBJ databases">
        <authorList>
            <person name="Kallberg Y."/>
            <person name="Tangrot J."/>
            <person name="Rosling A."/>
        </authorList>
    </citation>
    <scope>NUCLEOTIDE SEQUENCE</scope>
    <source>
        <strain evidence="1">CL356</strain>
    </source>
</reference>
<proteinExistence type="predicted"/>
<sequence>MLNQSQGDQYMSPGMLDFIQLIKSMHEGIFVYAVRISDEPSSDQRAGWFGNVDEQLAQVADAISGIEELQDGFDAMGFSQGGQFLRGYVERYNTPPVRNLITFGSQHMGISDFPGCKSTDFLCRAARAAAASGVYTPWAQHNLVQAQYFRDHKHYAAYLQANCFLADINNEIPENTDDDSEPRSRNATYAANFASLDNFVMVLFDQDKTVVPKESSWFGSYKIPTDDDNNEGGEIIHMKHQPLYKEDWIGLRKLDEESKVFPIVCEGEHMRIVEECWKPIVQRWVGQIDVKRPKARQPSRDAKVAAIPPLMIQDW</sequence>
<evidence type="ECO:0000313" key="1">
    <source>
        <dbReference type="EMBL" id="CAG8603793.1"/>
    </source>
</evidence>